<sequence length="125" mass="14287">MKRRGISTADRQCRIANRANRMVFQIVSGRQVWRGKGVDRDYLLFKLREFHRKHGTPLDATVADMNEAFKWLPKATHGEESKTPLAKLRREKRRGAVSIGDLLIPLLIRLGVCQESELESNSSEA</sequence>
<dbReference type="OrthoDB" id="243269at2"/>
<organism evidence="1 2">
    <name type="scientific">Stieleria neptunia</name>
    <dbReference type="NCBI Taxonomy" id="2527979"/>
    <lineage>
        <taxon>Bacteria</taxon>
        <taxon>Pseudomonadati</taxon>
        <taxon>Planctomycetota</taxon>
        <taxon>Planctomycetia</taxon>
        <taxon>Pirellulales</taxon>
        <taxon>Pirellulaceae</taxon>
        <taxon>Stieleria</taxon>
    </lineage>
</organism>
<evidence type="ECO:0000313" key="2">
    <source>
        <dbReference type="Proteomes" id="UP000319004"/>
    </source>
</evidence>
<accession>A0A518HX92</accession>
<name>A0A518HX92_9BACT</name>
<keyword evidence="2" id="KW-1185">Reference proteome</keyword>
<dbReference type="EMBL" id="CP037423">
    <property type="protein sequence ID" value="QDV45480.1"/>
    <property type="molecule type" value="Genomic_DNA"/>
</dbReference>
<gene>
    <name evidence="1" type="ORF">Enr13x_53590</name>
</gene>
<proteinExistence type="predicted"/>
<dbReference type="RefSeq" id="WP_145389631.1">
    <property type="nucleotide sequence ID" value="NZ_CP037423.1"/>
</dbReference>
<protein>
    <submittedName>
        <fullName evidence="1">Uncharacterized protein</fullName>
    </submittedName>
</protein>
<reference evidence="1 2" key="1">
    <citation type="submission" date="2019-03" db="EMBL/GenBank/DDBJ databases">
        <title>Deep-cultivation of Planctomycetes and their phenomic and genomic characterization uncovers novel biology.</title>
        <authorList>
            <person name="Wiegand S."/>
            <person name="Jogler M."/>
            <person name="Boedeker C."/>
            <person name="Pinto D."/>
            <person name="Vollmers J."/>
            <person name="Rivas-Marin E."/>
            <person name="Kohn T."/>
            <person name="Peeters S.H."/>
            <person name="Heuer A."/>
            <person name="Rast P."/>
            <person name="Oberbeckmann S."/>
            <person name="Bunk B."/>
            <person name="Jeske O."/>
            <person name="Meyerdierks A."/>
            <person name="Storesund J.E."/>
            <person name="Kallscheuer N."/>
            <person name="Luecker S."/>
            <person name="Lage O.M."/>
            <person name="Pohl T."/>
            <person name="Merkel B.J."/>
            <person name="Hornburger P."/>
            <person name="Mueller R.-W."/>
            <person name="Bruemmer F."/>
            <person name="Labrenz M."/>
            <person name="Spormann A.M."/>
            <person name="Op den Camp H."/>
            <person name="Overmann J."/>
            <person name="Amann R."/>
            <person name="Jetten M.S.M."/>
            <person name="Mascher T."/>
            <person name="Medema M.H."/>
            <person name="Devos D.P."/>
            <person name="Kaster A.-K."/>
            <person name="Ovreas L."/>
            <person name="Rohde M."/>
            <person name="Galperin M.Y."/>
            <person name="Jogler C."/>
        </authorList>
    </citation>
    <scope>NUCLEOTIDE SEQUENCE [LARGE SCALE GENOMIC DNA]</scope>
    <source>
        <strain evidence="1 2">Enr13</strain>
    </source>
</reference>
<evidence type="ECO:0000313" key="1">
    <source>
        <dbReference type="EMBL" id="QDV45480.1"/>
    </source>
</evidence>
<dbReference type="KEGG" id="snep:Enr13x_53590"/>
<dbReference type="AlphaFoldDB" id="A0A518HX92"/>
<dbReference type="Proteomes" id="UP000319004">
    <property type="component" value="Chromosome"/>
</dbReference>